<dbReference type="PANTHER" id="PTHR46890:SF28">
    <property type="entry name" value="REVERSE TRANSCRIPTASE DOMAIN-CONTAINING PROTEIN"/>
    <property type="match status" value="1"/>
</dbReference>
<comment type="caution">
    <text evidence="1">The sequence shown here is derived from an EMBL/GenBank/DDBJ whole genome shotgun (WGS) entry which is preliminary data.</text>
</comment>
<evidence type="ECO:0008006" key="3">
    <source>
        <dbReference type="Google" id="ProtNLM"/>
    </source>
</evidence>
<dbReference type="AlphaFoldDB" id="A0ABD3B2J6"/>
<reference evidence="1 2" key="1">
    <citation type="submission" date="2024-11" db="EMBL/GenBank/DDBJ databases">
        <title>A near-complete genome assembly of Cinchona calisaya.</title>
        <authorList>
            <person name="Lian D.C."/>
            <person name="Zhao X.W."/>
            <person name="Wei L."/>
        </authorList>
    </citation>
    <scope>NUCLEOTIDE SEQUENCE [LARGE SCALE GENOMIC DNA]</scope>
    <source>
        <tissue evidence="1">Nenye</tissue>
    </source>
</reference>
<dbReference type="EMBL" id="JBJUIK010000001">
    <property type="protein sequence ID" value="KAL3537765.1"/>
    <property type="molecule type" value="Genomic_DNA"/>
</dbReference>
<dbReference type="PANTHER" id="PTHR46890">
    <property type="entry name" value="NON-LTR RETROLELEMENT REVERSE TRANSCRIPTASE-LIKE PROTEIN-RELATED"/>
    <property type="match status" value="1"/>
</dbReference>
<name>A0ABD3B2J6_9GENT</name>
<evidence type="ECO:0000313" key="1">
    <source>
        <dbReference type="EMBL" id="KAL3537765.1"/>
    </source>
</evidence>
<evidence type="ECO:0000313" key="2">
    <source>
        <dbReference type="Proteomes" id="UP001630127"/>
    </source>
</evidence>
<protein>
    <recommendedName>
        <fullName evidence="3">Reverse transcriptase domain-containing protein</fullName>
    </recommendedName>
</protein>
<organism evidence="1 2">
    <name type="scientific">Cinchona calisaya</name>
    <dbReference type="NCBI Taxonomy" id="153742"/>
    <lineage>
        <taxon>Eukaryota</taxon>
        <taxon>Viridiplantae</taxon>
        <taxon>Streptophyta</taxon>
        <taxon>Embryophyta</taxon>
        <taxon>Tracheophyta</taxon>
        <taxon>Spermatophyta</taxon>
        <taxon>Magnoliopsida</taxon>
        <taxon>eudicotyledons</taxon>
        <taxon>Gunneridae</taxon>
        <taxon>Pentapetalae</taxon>
        <taxon>asterids</taxon>
        <taxon>lamiids</taxon>
        <taxon>Gentianales</taxon>
        <taxon>Rubiaceae</taxon>
        <taxon>Cinchonoideae</taxon>
        <taxon>Cinchoneae</taxon>
        <taxon>Cinchona</taxon>
    </lineage>
</organism>
<keyword evidence="2" id="KW-1185">Reference proteome</keyword>
<accession>A0ABD3B2J6</accession>
<proteinExistence type="predicted"/>
<dbReference type="Proteomes" id="UP001630127">
    <property type="component" value="Unassembled WGS sequence"/>
</dbReference>
<dbReference type="InterPro" id="IPR052343">
    <property type="entry name" value="Retrotransposon-Effector_Assoc"/>
</dbReference>
<sequence>MATRGFSLLSCWDIISHDAILDFFVRVPVPRIISSALLFLIPKKTNPISFADFRPISLCNFANKICSNILANRLCLTLPHLSFPEQSSFVQGRTMVDNILLLRKCYIL</sequence>
<gene>
    <name evidence="1" type="ORF">ACH5RR_001131</name>
</gene>